<feature type="binding site" evidence="9">
    <location>
        <begin position="271"/>
        <end position="274"/>
    </location>
    <ligand>
        <name>GTP</name>
        <dbReference type="ChEBI" id="CHEBI:37565"/>
    </ligand>
</feature>
<evidence type="ECO:0000256" key="4">
    <source>
        <dbReference type="ARBA" id="ARBA00022801"/>
    </source>
</evidence>
<comment type="similarity">
    <text evidence="9">Belongs to the GTP-binding SRP family. FtsY subfamily.</text>
</comment>
<dbReference type="GO" id="GO:0005525">
    <property type="term" value="F:GTP binding"/>
    <property type="evidence" value="ECO:0007669"/>
    <property type="project" value="UniProtKB-UniRule"/>
</dbReference>
<name>A0A832GRM0_9BACT</name>
<dbReference type="FunFam" id="3.40.50.300:FF:000053">
    <property type="entry name" value="Signal recognition particle receptor FtsY"/>
    <property type="match status" value="1"/>
</dbReference>
<evidence type="ECO:0000256" key="7">
    <source>
        <dbReference type="ARBA" id="ARBA00023170"/>
    </source>
</evidence>
<dbReference type="PANTHER" id="PTHR43134:SF1">
    <property type="entry name" value="SIGNAL RECOGNITION PARTICLE RECEPTOR SUBUNIT ALPHA"/>
    <property type="match status" value="1"/>
</dbReference>
<dbReference type="InterPro" id="IPR013822">
    <property type="entry name" value="Signal_recog_particl_SRP54_hlx"/>
</dbReference>
<keyword evidence="6 9" id="KW-0472">Membrane</keyword>
<comment type="caution">
    <text evidence="11">The sequence shown here is derived from an EMBL/GenBank/DDBJ whole genome shotgun (WGS) entry which is preliminary data.</text>
</comment>
<keyword evidence="4 9" id="KW-0378">Hydrolase</keyword>
<dbReference type="SUPFAM" id="SSF47364">
    <property type="entry name" value="Domain of the SRP/SRP receptor G-proteins"/>
    <property type="match status" value="1"/>
</dbReference>
<dbReference type="InterPro" id="IPR004390">
    <property type="entry name" value="SR_rcpt_FtsY"/>
</dbReference>
<dbReference type="InterPro" id="IPR042101">
    <property type="entry name" value="SRP54_N_sf"/>
</dbReference>
<evidence type="ECO:0000259" key="10">
    <source>
        <dbReference type="PROSITE" id="PS00300"/>
    </source>
</evidence>
<organism evidence="11">
    <name type="scientific">Caldimicrobium thiodismutans</name>
    <dbReference type="NCBI Taxonomy" id="1653476"/>
    <lineage>
        <taxon>Bacteria</taxon>
        <taxon>Pseudomonadati</taxon>
        <taxon>Thermodesulfobacteriota</taxon>
        <taxon>Thermodesulfobacteria</taxon>
        <taxon>Thermodesulfobacteriales</taxon>
        <taxon>Thermodesulfobacteriaceae</taxon>
        <taxon>Caldimicrobium</taxon>
    </lineage>
</organism>
<dbReference type="Gene3D" id="1.20.120.140">
    <property type="entry name" value="Signal recognition particle SRP54, nucleotide-binding domain"/>
    <property type="match status" value="1"/>
</dbReference>
<dbReference type="GO" id="GO:0005886">
    <property type="term" value="C:plasma membrane"/>
    <property type="evidence" value="ECO:0007669"/>
    <property type="project" value="UniProtKB-SubCell"/>
</dbReference>
<evidence type="ECO:0000256" key="1">
    <source>
        <dbReference type="ARBA" id="ARBA00022475"/>
    </source>
</evidence>
<dbReference type="GO" id="GO:0005737">
    <property type="term" value="C:cytoplasm"/>
    <property type="evidence" value="ECO:0007669"/>
    <property type="project" value="UniProtKB-SubCell"/>
</dbReference>
<dbReference type="Gene3D" id="3.40.50.300">
    <property type="entry name" value="P-loop containing nucleotide triphosphate hydrolases"/>
    <property type="match status" value="1"/>
</dbReference>
<dbReference type="GO" id="GO:0006614">
    <property type="term" value="P:SRP-dependent cotranslational protein targeting to membrane"/>
    <property type="evidence" value="ECO:0007669"/>
    <property type="project" value="InterPro"/>
</dbReference>
<feature type="binding site" evidence="9">
    <location>
        <begin position="207"/>
        <end position="211"/>
    </location>
    <ligand>
        <name>GTP</name>
        <dbReference type="ChEBI" id="CHEBI:37565"/>
    </ligand>
</feature>
<dbReference type="InterPro" id="IPR000897">
    <property type="entry name" value="SRP54_GTPase_dom"/>
</dbReference>
<comment type="subunit">
    <text evidence="9">Part of the signal recognition particle protein translocation system, which is composed of SRP and FtsY.</text>
</comment>
<reference evidence="11" key="1">
    <citation type="journal article" date="2020" name="mSystems">
        <title>Genome- and Community-Level Interaction Insights into Carbon Utilization and Element Cycling Functions of Hydrothermarchaeota in Hydrothermal Sediment.</title>
        <authorList>
            <person name="Zhou Z."/>
            <person name="Liu Y."/>
            <person name="Xu W."/>
            <person name="Pan J."/>
            <person name="Luo Z.H."/>
            <person name="Li M."/>
        </authorList>
    </citation>
    <scope>NUCLEOTIDE SEQUENCE [LARGE SCALE GENOMIC DNA]</scope>
    <source>
        <strain evidence="11">SpSt-605</strain>
    </source>
</reference>
<evidence type="ECO:0000256" key="8">
    <source>
        <dbReference type="ARBA" id="ARBA00048027"/>
    </source>
</evidence>
<evidence type="ECO:0000256" key="9">
    <source>
        <dbReference type="HAMAP-Rule" id="MF_00920"/>
    </source>
</evidence>
<dbReference type="CDD" id="cd17874">
    <property type="entry name" value="FtsY"/>
    <property type="match status" value="1"/>
</dbReference>
<keyword evidence="2 9" id="KW-0963">Cytoplasm</keyword>
<evidence type="ECO:0000256" key="5">
    <source>
        <dbReference type="ARBA" id="ARBA00023134"/>
    </source>
</evidence>
<accession>A0A832GRM0</accession>
<comment type="subcellular location">
    <subcellularLocation>
        <location evidence="9">Cell membrane</location>
        <topology evidence="9">Peripheral membrane protein</topology>
        <orientation evidence="9">Cytoplasmic side</orientation>
    </subcellularLocation>
    <subcellularLocation>
        <location evidence="9">Cytoplasm</location>
    </subcellularLocation>
</comment>
<feature type="binding site" evidence="9">
    <location>
        <begin position="125"/>
        <end position="132"/>
    </location>
    <ligand>
        <name>GTP</name>
        <dbReference type="ChEBI" id="CHEBI:37565"/>
    </ligand>
</feature>
<dbReference type="SMART" id="SM00382">
    <property type="entry name" value="AAA"/>
    <property type="match status" value="1"/>
</dbReference>
<sequence>MFNFLKKKSKETSPVEKKGLFERFKEGLSKTKEKLSSALSEVFVVEKLIDLTFLEELEERLILADLGVETTLAILEPFKAKVLKGEPVTTKEVKKELKKIASEVLLEYEKPFPPEGKPAVLFFLGVNGVGKTTTIGKLAKRFKEDYEKILLIAGDTFRAAAIEQLMKWGERIGVPVVAQKEGADAAAVIYQGLEKALKEDYDLVLVDTAGRLHTKYNLIEELKKMHKVMDKLIPKEQRVNILVLDATTGQNALSQAEHFSKAIPIDALILTKMDGTAKGGIALAVSHKYKLPILFVGLGEKPEDLLPFDKEAFISAIFPD</sequence>
<evidence type="ECO:0000256" key="2">
    <source>
        <dbReference type="ARBA" id="ARBA00022490"/>
    </source>
</evidence>
<protein>
    <recommendedName>
        <fullName evidence="9">Signal recognition particle receptor FtsY</fullName>
        <shortName evidence="9">SRP receptor</shortName>
        <ecNumber evidence="9">3.6.5.4</ecNumber>
    </recommendedName>
</protein>
<dbReference type="SUPFAM" id="SSF52540">
    <property type="entry name" value="P-loop containing nucleoside triphosphate hydrolases"/>
    <property type="match status" value="1"/>
</dbReference>
<comment type="catalytic activity">
    <reaction evidence="8 9">
        <text>GTP + H2O = GDP + phosphate + H(+)</text>
        <dbReference type="Rhea" id="RHEA:19669"/>
        <dbReference type="ChEBI" id="CHEBI:15377"/>
        <dbReference type="ChEBI" id="CHEBI:15378"/>
        <dbReference type="ChEBI" id="CHEBI:37565"/>
        <dbReference type="ChEBI" id="CHEBI:43474"/>
        <dbReference type="ChEBI" id="CHEBI:58189"/>
        <dbReference type="EC" id="3.6.5.4"/>
    </reaction>
</comment>
<feature type="domain" description="SRP54-type proteins GTP-binding" evidence="10">
    <location>
        <begin position="292"/>
        <end position="305"/>
    </location>
</feature>
<gene>
    <name evidence="9 11" type="primary">ftsY</name>
    <name evidence="11" type="ORF">ENT73_07150</name>
</gene>
<dbReference type="AlphaFoldDB" id="A0A832GRM0"/>
<dbReference type="NCBIfam" id="TIGR00064">
    <property type="entry name" value="ftsY"/>
    <property type="match status" value="1"/>
</dbReference>
<dbReference type="PANTHER" id="PTHR43134">
    <property type="entry name" value="SIGNAL RECOGNITION PARTICLE RECEPTOR SUBUNIT ALPHA"/>
    <property type="match status" value="1"/>
</dbReference>
<evidence type="ECO:0000313" key="11">
    <source>
        <dbReference type="EMBL" id="HGV55835.1"/>
    </source>
</evidence>
<dbReference type="InterPro" id="IPR003593">
    <property type="entry name" value="AAA+_ATPase"/>
</dbReference>
<evidence type="ECO:0000256" key="3">
    <source>
        <dbReference type="ARBA" id="ARBA00022741"/>
    </source>
</evidence>
<dbReference type="HAMAP" id="MF_00920">
    <property type="entry name" value="FtsY"/>
    <property type="match status" value="1"/>
</dbReference>
<dbReference type="SMART" id="SM00963">
    <property type="entry name" value="SRP54_N"/>
    <property type="match status" value="1"/>
</dbReference>
<keyword evidence="5 9" id="KW-0342">GTP-binding</keyword>
<dbReference type="InterPro" id="IPR036225">
    <property type="entry name" value="SRP/SRP_N"/>
</dbReference>
<keyword evidence="3 9" id="KW-0547">Nucleotide-binding</keyword>
<dbReference type="GO" id="GO:0005047">
    <property type="term" value="F:signal recognition particle binding"/>
    <property type="evidence" value="ECO:0007669"/>
    <property type="project" value="TreeGrafter"/>
</dbReference>
<dbReference type="EC" id="3.6.5.4" evidence="9"/>
<keyword evidence="1 9" id="KW-1003">Cell membrane</keyword>
<proteinExistence type="inferred from homology"/>
<dbReference type="InterPro" id="IPR027417">
    <property type="entry name" value="P-loop_NTPase"/>
</dbReference>
<evidence type="ECO:0000256" key="6">
    <source>
        <dbReference type="ARBA" id="ARBA00023136"/>
    </source>
</evidence>
<comment type="function">
    <text evidence="9">Involved in targeting and insertion of nascent membrane proteins into the cytoplasmic membrane. Acts as a receptor for the complex formed by the signal recognition particle (SRP) and the ribosome-nascent chain (RNC).</text>
</comment>
<keyword evidence="7 9" id="KW-0675">Receptor</keyword>
<dbReference type="GO" id="GO:0003924">
    <property type="term" value="F:GTPase activity"/>
    <property type="evidence" value="ECO:0007669"/>
    <property type="project" value="UniProtKB-UniRule"/>
</dbReference>
<dbReference type="SMART" id="SM00962">
    <property type="entry name" value="SRP54"/>
    <property type="match status" value="1"/>
</dbReference>
<dbReference type="EMBL" id="DSZU01000130">
    <property type="protein sequence ID" value="HGV55835.1"/>
    <property type="molecule type" value="Genomic_DNA"/>
</dbReference>
<dbReference type="PROSITE" id="PS00300">
    <property type="entry name" value="SRP54"/>
    <property type="match status" value="1"/>
</dbReference>
<dbReference type="Pfam" id="PF02881">
    <property type="entry name" value="SRP54_N"/>
    <property type="match status" value="1"/>
</dbReference>
<dbReference type="Pfam" id="PF00448">
    <property type="entry name" value="SRP54"/>
    <property type="match status" value="1"/>
</dbReference>